<evidence type="ECO:0000313" key="3">
    <source>
        <dbReference type="Proteomes" id="UP000006735"/>
    </source>
</evidence>
<dbReference type="EMBL" id="AE013598">
    <property type="protein sequence ID" value="AAW77449.1"/>
    <property type="molecule type" value="Genomic_DNA"/>
</dbReference>
<gene>
    <name evidence="2" type="ordered locus">XOO4195</name>
</gene>
<accession>Q5GV24</accession>
<proteinExistence type="predicted"/>
<dbReference type="KEGG" id="xoo:XOO4195"/>
<organism evidence="2 3">
    <name type="scientific">Xanthomonas oryzae pv. oryzae (strain KACC10331 / KXO85)</name>
    <dbReference type="NCBI Taxonomy" id="291331"/>
    <lineage>
        <taxon>Bacteria</taxon>
        <taxon>Pseudomonadati</taxon>
        <taxon>Pseudomonadota</taxon>
        <taxon>Gammaproteobacteria</taxon>
        <taxon>Lysobacterales</taxon>
        <taxon>Lysobacteraceae</taxon>
        <taxon>Xanthomonas</taxon>
    </lineage>
</organism>
<feature type="chain" id="PRO_5004257386" description="Secreted protein" evidence="1">
    <location>
        <begin position="32"/>
        <end position="149"/>
    </location>
</feature>
<protein>
    <recommendedName>
        <fullName evidence="4">Secreted protein</fullName>
    </recommendedName>
</protein>
<keyword evidence="1" id="KW-0732">Signal</keyword>
<evidence type="ECO:0000256" key="1">
    <source>
        <dbReference type="SAM" id="SignalP"/>
    </source>
</evidence>
<dbReference type="HOGENOM" id="CLU_139726_0_0_6"/>
<reference evidence="2 3" key="1">
    <citation type="journal article" date="2005" name="Nucleic Acids Res.">
        <title>The genome sequence of Xanthomonas oryzae pathovar oryzae KACC10331, the bacterial blight pathogen of rice.</title>
        <authorList>
            <person name="Lee B.M."/>
            <person name="Park Y.J."/>
            <person name="Park D.S."/>
            <person name="Kang H.W."/>
            <person name="Kim J.G."/>
            <person name="Song E.S."/>
            <person name="Park I.C."/>
            <person name="Yoon U.H."/>
            <person name="Hahn J.H."/>
            <person name="Koo B.S."/>
            <person name="Lee G.B."/>
            <person name="Kim H."/>
            <person name="Park H.S."/>
            <person name="Yoon K.O."/>
            <person name="Kim J.H."/>
            <person name="Jung C.H."/>
            <person name="Koh N.H."/>
            <person name="Seo J.S."/>
            <person name="Go S.J."/>
        </authorList>
    </citation>
    <scope>NUCLEOTIDE SEQUENCE [LARGE SCALE GENOMIC DNA]</scope>
    <source>
        <strain evidence="3">KACC10331 / KXO85</strain>
    </source>
</reference>
<dbReference type="Proteomes" id="UP000006735">
    <property type="component" value="Chromosome"/>
</dbReference>
<dbReference type="STRING" id="291331.XOO4195"/>
<name>Q5GV24_XANOR</name>
<dbReference type="AlphaFoldDB" id="Q5GV24"/>
<keyword evidence="3" id="KW-1185">Reference proteome</keyword>
<feature type="signal peptide" evidence="1">
    <location>
        <begin position="1"/>
        <end position="31"/>
    </location>
</feature>
<sequence>MRAGSGGIRMRAVITTLVLLWLALLSGVANAGSRAQARTLETTQAAYTAAVRWNDFDTAQGFVEPAYAQAHPLSDLERSRYEQIQISGYRELRVSEDPNGDLRREVELRVINRNTQAERLVRGIEIWRWNPKQKRWWLASGLPDLWKGQ</sequence>
<evidence type="ECO:0000313" key="2">
    <source>
        <dbReference type="EMBL" id="AAW77449.1"/>
    </source>
</evidence>
<evidence type="ECO:0008006" key="4">
    <source>
        <dbReference type="Google" id="ProtNLM"/>
    </source>
</evidence>